<accession>A0ABT0L936</accession>
<dbReference type="RefSeq" id="WP_248939429.1">
    <property type="nucleotide sequence ID" value="NZ_JAKIKS010000018.1"/>
</dbReference>
<evidence type="ECO:0000256" key="4">
    <source>
        <dbReference type="ARBA" id="ARBA00022691"/>
    </source>
</evidence>
<evidence type="ECO:0000256" key="2">
    <source>
        <dbReference type="ARBA" id="ARBA00022603"/>
    </source>
</evidence>
<evidence type="ECO:0000256" key="3">
    <source>
        <dbReference type="ARBA" id="ARBA00022679"/>
    </source>
</evidence>
<dbReference type="PRINTS" id="PR00508">
    <property type="entry name" value="S21N4MTFRASE"/>
</dbReference>
<evidence type="ECO:0000313" key="7">
    <source>
        <dbReference type="EMBL" id="MCL1124145.1"/>
    </source>
</evidence>
<dbReference type="EC" id="2.1.1.-" evidence="5"/>
<dbReference type="SUPFAM" id="SSF53335">
    <property type="entry name" value="S-adenosyl-L-methionine-dependent methyltransferases"/>
    <property type="match status" value="1"/>
</dbReference>
<dbReference type="EMBL" id="JAKIKS010000018">
    <property type="protein sequence ID" value="MCL1124145.1"/>
    <property type="molecule type" value="Genomic_DNA"/>
</dbReference>
<evidence type="ECO:0000313" key="8">
    <source>
        <dbReference type="Proteomes" id="UP001203423"/>
    </source>
</evidence>
<dbReference type="Proteomes" id="UP001203423">
    <property type="component" value="Unassembled WGS sequence"/>
</dbReference>
<comment type="similarity">
    <text evidence="1 5">Belongs to the N(4)/N(6)-methyltransferase family.</text>
</comment>
<comment type="caution">
    <text evidence="7">The sequence shown here is derived from an EMBL/GenBank/DDBJ whole genome shotgun (WGS) entry which is preliminary data.</text>
</comment>
<dbReference type="Pfam" id="PF01555">
    <property type="entry name" value="N6_N4_Mtase"/>
    <property type="match status" value="1"/>
</dbReference>
<dbReference type="Gene3D" id="3.40.50.150">
    <property type="entry name" value="Vaccinia Virus protein VP39"/>
    <property type="match status" value="1"/>
</dbReference>
<gene>
    <name evidence="7" type="ORF">L2764_06565</name>
</gene>
<dbReference type="InterPro" id="IPR002052">
    <property type="entry name" value="DNA_methylase_N6_adenine_CS"/>
</dbReference>
<dbReference type="InterPro" id="IPR029063">
    <property type="entry name" value="SAM-dependent_MTases_sf"/>
</dbReference>
<dbReference type="PROSITE" id="PS00092">
    <property type="entry name" value="N6_MTASE"/>
    <property type="match status" value="1"/>
</dbReference>
<reference evidence="7 8" key="1">
    <citation type="submission" date="2022-01" db="EMBL/GenBank/DDBJ databases">
        <title>Whole genome-based taxonomy of the Shewanellaceae.</title>
        <authorList>
            <person name="Martin-Rodriguez A.J."/>
        </authorList>
    </citation>
    <scope>NUCLEOTIDE SEQUENCE [LARGE SCALE GENOMIC DNA]</scope>
    <source>
        <strain evidence="7 8">DSM 17177</strain>
    </source>
</reference>
<evidence type="ECO:0000259" key="6">
    <source>
        <dbReference type="Pfam" id="PF01555"/>
    </source>
</evidence>
<proteinExistence type="inferred from homology"/>
<keyword evidence="2" id="KW-0489">Methyltransferase</keyword>
<name>A0ABT0L936_9GAMM</name>
<keyword evidence="3" id="KW-0808">Transferase</keyword>
<sequence length="348" mass="40079">MTKITIENGFTLYNDDCLNVLKEMEDNSVDLIATDPPYFKVKKDAWDNQWDDESCFLAWLDSILFEMWRVLKPAGSLYLFCSERLAAKVEVLIDSRFNVLNHIVWRKKNGIHRKHRKEGLRKFASQTERIIFAEHYGAQGFAKGNSGYSDKCSELKGAVFEPLIAYFRDAKAKAGIQSKQVNEATNTQMCSHWFSSSQWKLPTEAQYLELQKLFAEKAGTLNKTHKELTTEYDVLHRSYIELRCDYDDLRQQYENLRRPFSVNKDVPYTDVWDFDSVQFYPGKHPCEKPLKLMKHIISSSTRAGMVVLDPFMGSGSTAKACNELDCGFVGVEMDSDIFNQTLQSLTSE</sequence>
<evidence type="ECO:0000256" key="5">
    <source>
        <dbReference type="RuleBase" id="RU362026"/>
    </source>
</evidence>
<keyword evidence="4" id="KW-0949">S-adenosyl-L-methionine</keyword>
<feature type="domain" description="DNA methylase N-4/N-6" evidence="6">
    <location>
        <begin position="29"/>
        <end position="341"/>
    </location>
</feature>
<dbReference type="InterPro" id="IPR002941">
    <property type="entry name" value="DNA_methylase_N4/N6"/>
</dbReference>
<dbReference type="InterPro" id="IPR001091">
    <property type="entry name" value="RM_Methyltransferase"/>
</dbReference>
<protein>
    <recommendedName>
        <fullName evidence="5">Methyltransferase</fullName>
        <ecNumber evidence="5">2.1.1.-</ecNumber>
    </recommendedName>
</protein>
<evidence type="ECO:0000256" key="1">
    <source>
        <dbReference type="ARBA" id="ARBA00006594"/>
    </source>
</evidence>
<organism evidence="7 8">
    <name type="scientific">Shewanella surugensis</name>
    <dbReference type="NCBI Taxonomy" id="212020"/>
    <lineage>
        <taxon>Bacteria</taxon>
        <taxon>Pseudomonadati</taxon>
        <taxon>Pseudomonadota</taxon>
        <taxon>Gammaproteobacteria</taxon>
        <taxon>Alteromonadales</taxon>
        <taxon>Shewanellaceae</taxon>
        <taxon>Shewanella</taxon>
    </lineage>
</organism>
<keyword evidence="8" id="KW-1185">Reference proteome</keyword>